<feature type="compositionally biased region" description="Basic and acidic residues" evidence="1">
    <location>
        <begin position="29"/>
        <end position="44"/>
    </location>
</feature>
<dbReference type="EMBL" id="KN847476">
    <property type="protein sequence ID" value="KIX07671.1"/>
    <property type="molecule type" value="Genomic_DNA"/>
</dbReference>
<evidence type="ECO:0000256" key="1">
    <source>
        <dbReference type="SAM" id="MobiDB-lite"/>
    </source>
</evidence>
<dbReference type="RefSeq" id="XP_013274807.1">
    <property type="nucleotide sequence ID" value="XM_013419353.1"/>
</dbReference>
<evidence type="ECO:0000313" key="3">
    <source>
        <dbReference type="Proteomes" id="UP000053617"/>
    </source>
</evidence>
<organism evidence="2 3">
    <name type="scientific">Rhinocladiella mackenziei CBS 650.93</name>
    <dbReference type="NCBI Taxonomy" id="1442369"/>
    <lineage>
        <taxon>Eukaryota</taxon>
        <taxon>Fungi</taxon>
        <taxon>Dikarya</taxon>
        <taxon>Ascomycota</taxon>
        <taxon>Pezizomycotina</taxon>
        <taxon>Eurotiomycetes</taxon>
        <taxon>Chaetothyriomycetidae</taxon>
        <taxon>Chaetothyriales</taxon>
        <taxon>Herpotrichiellaceae</taxon>
        <taxon>Rhinocladiella</taxon>
    </lineage>
</organism>
<dbReference type="HOGENOM" id="CLU_2499092_0_0_1"/>
<evidence type="ECO:0000313" key="2">
    <source>
        <dbReference type="EMBL" id="KIX07671.1"/>
    </source>
</evidence>
<dbReference type="GeneID" id="25290396"/>
<feature type="region of interest" description="Disordered" evidence="1">
    <location>
        <begin position="1"/>
        <end position="44"/>
    </location>
</feature>
<gene>
    <name evidence="2" type="ORF">Z518_02325</name>
</gene>
<proteinExistence type="predicted"/>
<sequence>MSPPTQSEIQPDDQHFGENSSDSEDPFDSVDRTGFPDDRDKIRPWKDLNLELGDEWEPARWNVPGRIYKKILVEVAGYFSLMSGAT</sequence>
<accession>A0A0D2IWG1</accession>
<protein>
    <submittedName>
        <fullName evidence="2">Uncharacterized protein</fullName>
    </submittedName>
</protein>
<dbReference type="AlphaFoldDB" id="A0A0D2IWG1"/>
<dbReference type="OrthoDB" id="10523584at2759"/>
<dbReference type="Proteomes" id="UP000053617">
    <property type="component" value="Unassembled WGS sequence"/>
</dbReference>
<dbReference type="VEuPathDB" id="FungiDB:Z518_02325"/>
<reference evidence="2 3" key="1">
    <citation type="submission" date="2015-01" db="EMBL/GenBank/DDBJ databases">
        <title>The Genome Sequence of Rhinocladiella mackenzie CBS 650.93.</title>
        <authorList>
            <consortium name="The Broad Institute Genomics Platform"/>
            <person name="Cuomo C."/>
            <person name="de Hoog S."/>
            <person name="Gorbushina A."/>
            <person name="Stielow B."/>
            <person name="Teixiera M."/>
            <person name="Abouelleil A."/>
            <person name="Chapman S.B."/>
            <person name="Priest M."/>
            <person name="Young S.K."/>
            <person name="Wortman J."/>
            <person name="Nusbaum C."/>
            <person name="Birren B."/>
        </authorList>
    </citation>
    <scope>NUCLEOTIDE SEQUENCE [LARGE SCALE GENOMIC DNA]</scope>
    <source>
        <strain evidence="2 3">CBS 650.93</strain>
    </source>
</reference>
<name>A0A0D2IWG1_9EURO</name>
<keyword evidence="3" id="KW-1185">Reference proteome</keyword>